<keyword evidence="1" id="KW-0472">Membrane</keyword>
<dbReference type="Proteomes" id="UP000663874">
    <property type="component" value="Unassembled WGS sequence"/>
</dbReference>
<evidence type="ECO:0000256" key="1">
    <source>
        <dbReference type="SAM" id="Phobius"/>
    </source>
</evidence>
<sequence length="121" mass="14237">MIARYNWICHENNKRSFAQTEIIIRCTDEAMCKMRQCNSKIEIDEVMGQTDEQIETSLLRCQYLDYPVLTAPEQKKTNILVIIFIYVTSFLLIVLAVWNMISSFRPEFFGSFNPKNTTRIL</sequence>
<reference evidence="2" key="1">
    <citation type="submission" date="2021-02" db="EMBL/GenBank/DDBJ databases">
        <authorList>
            <person name="Nowell W R."/>
        </authorList>
    </citation>
    <scope>NUCLEOTIDE SEQUENCE</scope>
</reference>
<evidence type="ECO:0000313" key="4">
    <source>
        <dbReference type="Proteomes" id="UP000663889"/>
    </source>
</evidence>
<keyword evidence="1" id="KW-1133">Transmembrane helix</keyword>
<dbReference type="Proteomes" id="UP000663889">
    <property type="component" value="Unassembled WGS sequence"/>
</dbReference>
<accession>A0A815RE87</accession>
<feature type="transmembrane region" description="Helical" evidence="1">
    <location>
        <begin position="79"/>
        <end position="101"/>
    </location>
</feature>
<keyword evidence="1" id="KW-0812">Transmembrane</keyword>
<dbReference type="EMBL" id="CAJOBE010006222">
    <property type="protein sequence ID" value="CAF4000334.1"/>
    <property type="molecule type" value="Genomic_DNA"/>
</dbReference>
<dbReference type="EMBL" id="CAJNOU010005373">
    <property type="protein sequence ID" value="CAF1475872.1"/>
    <property type="molecule type" value="Genomic_DNA"/>
</dbReference>
<evidence type="ECO:0000313" key="3">
    <source>
        <dbReference type="EMBL" id="CAF4000334.1"/>
    </source>
</evidence>
<comment type="caution">
    <text evidence="2">The sequence shown here is derived from an EMBL/GenBank/DDBJ whole genome shotgun (WGS) entry which is preliminary data.</text>
</comment>
<evidence type="ECO:0000313" key="2">
    <source>
        <dbReference type="EMBL" id="CAF1475872.1"/>
    </source>
</evidence>
<name>A0A815RE87_9BILA</name>
<proteinExistence type="predicted"/>
<gene>
    <name evidence="3" type="ORF">FNK824_LOCUS25904</name>
    <name evidence="2" type="ORF">SEV965_LOCUS34867</name>
</gene>
<organism evidence="2 4">
    <name type="scientific">Rotaria sordida</name>
    <dbReference type="NCBI Taxonomy" id="392033"/>
    <lineage>
        <taxon>Eukaryota</taxon>
        <taxon>Metazoa</taxon>
        <taxon>Spiralia</taxon>
        <taxon>Gnathifera</taxon>
        <taxon>Rotifera</taxon>
        <taxon>Eurotatoria</taxon>
        <taxon>Bdelloidea</taxon>
        <taxon>Philodinida</taxon>
        <taxon>Philodinidae</taxon>
        <taxon>Rotaria</taxon>
    </lineage>
</organism>
<protein>
    <submittedName>
        <fullName evidence="2">Uncharacterized protein</fullName>
    </submittedName>
</protein>
<dbReference type="AlphaFoldDB" id="A0A815RE87"/>